<sequence length="303" mass="34036">MIDSQAVRDYLLGLQDQITDTIAAIDGGAFRTDAWEKPPTERLRGNGRTRILEGGAVMERAGVGFSHVTGDALPPSASANRPELAERGFEAMGVSLVFHPRNPHVPTVHMNVRCFLATKAGADPVWWFGGGMDLTPYYGVAEDCAHFHRTCRNTLAPFGDDLYPRFKQWCDEYFYLKHRGEARGIGGIFFDDFSALGFARSFDMMRAVGDAFLPAYQPILEARRHTPYGERERDFQAYRRGRYVEFNLVFDRGTLFGLQSGGRAESILMSMPPQASWRYDWQPEPGSAEAALYTDFLPARAWA</sequence>
<name>A0ABN4TT30_9BURK</name>
<dbReference type="InterPro" id="IPR001260">
    <property type="entry name" value="Coprogen_oxidase_aer"/>
</dbReference>
<feature type="binding site" evidence="7">
    <location>
        <position position="95"/>
    </location>
    <ligand>
        <name>substrate</name>
    </ligand>
</feature>
<evidence type="ECO:0000256" key="7">
    <source>
        <dbReference type="HAMAP-Rule" id="MF_00333"/>
    </source>
</evidence>
<dbReference type="InterPro" id="IPR036406">
    <property type="entry name" value="Coprogen_oxidase_aer_sf"/>
</dbReference>
<organism evidence="8 9">
    <name type="scientific">Cupriavidus malaysiensis</name>
    <dbReference type="NCBI Taxonomy" id="367825"/>
    <lineage>
        <taxon>Bacteria</taxon>
        <taxon>Pseudomonadati</taxon>
        <taxon>Pseudomonadota</taxon>
        <taxon>Betaproteobacteria</taxon>
        <taxon>Burkholderiales</taxon>
        <taxon>Burkholderiaceae</taxon>
        <taxon>Cupriavidus</taxon>
    </lineage>
</organism>
<dbReference type="PANTHER" id="PTHR10755:SF0">
    <property type="entry name" value="OXYGEN-DEPENDENT COPROPORPHYRINOGEN-III OXIDASE, MITOCHONDRIAL"/>
    <property type="match status" value="1"/>
</dbReference>
<evidence type="ECO:0000256" key="4">
    <source>
        <dbReference type="ARBA" id="ARBA00023002"/>
    </source>
</evidence>
<evidence type="ECO:0000256" key="3">
    <source>
        <dbReference type="ARBA" id="ARBA00011738"/>
    </source>
</evidence>
<dbReference type="PRINTS" id="PR00073">
    <property type="entry name" value="COPRGNOXDASE"/>
</dbReference>
<keyword evidence="5 7" id="KW-0350">Heme biosynthesis</keyword>
<feature type="site" description="Important for dimerization" evidence="7">
    <location>
        <position position="178"/>
    </location>
</feature>
<comment type="pathway">
    <text evidence="1 7">Porphyrin-containing compound metabolism; protoporphyrin-IX biosynthesis; protoporphyrinogen-IX from coproporphyrinogen-III (O2 route): step 1/1.</text>
</comment>
<dbReference type="EC" id="1.3.3.3" evidence="7"/>
<feature type="region of interest" description="Important for dimerization" evidence="7">
    <location>
        <begin position="243"/>
        <end position="278"/>
    </location>
</feature>
<feature type="binding site" evidence="7">
    <location>
        <begin position="261"/>
        <end position="263"/>
    </location>
    <ligand>
        <name>substrate</name>
    </ligand>
</feature>
<comment type="subcellular location">
    <subcellularLocation>
        <location evidence="7">Cytoplasm</location>
    </subcellularLocation>
</comment>
<keyword evidence="7" id="KW-0479">Metal-binding</keyword>
<proteinExistence type="inferred from homology"/>
<feature type="active site" description="Proton donor" evidence="7">
    <location>
        <position position="109"/>
    </location>
</feature>
<comment type="subunit">
    <text evidence="3 7">Homodimer.</text>
</comment>
<dbReference type="Gene3D" id="3.40.1500.10">
    <property type="entry name" value="Coproporphyrinogen III oxidase, aerobic"/>
    <property type="match status" value="1"/>
</dbReference>
<feature type="binding site" evidence="7">
    <location>
        <position position="109"/>
    </location>
    <ligand>
        <name>a divalent metal cation</name>
        <dbReference type="ChEBI" id="CHEBI:60240"/>
    </ligand>
</feature>
<protein>
    <recommendedName>
        <fullName evidence="7">Oxygen-dependent coproporphyrinogen-III oxidase</fullName>
        <shortName evidence="7">CPO</shortName>
        <shortName evidence="7">Coprogen oxidase</shortName>
        <shortName evidence="7">Coproporphyrinogenase</shortName>
        <ecNumber evidence="7">1.3.3.3</ecNumber>
    </recommendedName>
</protein>
<dbReference type="NCBIfam" id="NF003727">
    <property type="entry name" value="PRK05330.1"/>
    <property type="match status" value="1"/>
</dbReference>
<evidence type="ECO:0000313" key="8">
    <source>
        <dbReference type="EMBL" id="AOZ08020.1"/>
    </source>
</evidence>
<dbReference type="Proteomes" id="UP000177515">
    <property type="component" value="Chromosome 1"/>
</dbReference>
<dbReference type="RefSeq" id="WP_071070733.1">
    <property type="nucleotide sequence ID" value="NZ_CP017754.1"/>
</dbReference>
<dbReference type="PROSITE" id="PS01021">
    <property type="entry name" value="COPROGEN_OXIDASE"/>
    <property type="match status" value="1"/>
</dbReference>
<feature type="binding site" evidence="7">
    <location>
        <begin position="111"/>
        <end position="113"/>
    </location>
    <ligand>
        <name>substrate</name>
    </ligand>
</feature>
<comment type="catalytic activity">
    <reaction evidence="7">
        <text>coproporphyrinogen III + O2 + 2 H(+) = protoporphyrinogen IX + 2 CO2 + 2 H2O</text>
        <dbReference type="Rhea" id="RHEA:18257"/>
        <dbReference type="ChEBI" id="CHEBI:15377"/>
        <dbReference type="ChEBI" id="CHEBI:15378"/>
        <dbReference type="ChEBI" id="CHEBI:15379"/>
        <dbReference type="ChEBI" id="CHEBI:16526"/>
        <dbReference type="ChEBI" id="CHEBI:57307"/>
        <dbReference type="ChEBI" id="CHEBI:57309"/>
        <dbReference type="EC" id="1.3.3.3"/>
    </reaction>
</comment>
<reference evidence="8 9" key="1">
    <citation type="submission" date="2016-10" db="EMBL/GenBank/DDBJ databases">
        <title>Complete genome sequences of three Cupriavidus strains isolated from various Malaysian environments.</title>
        <authorList>
            <person name="Abdullah A.A.-A."/>
            <person name="Shafie N.A.H."/>
            <person name="Lau N.S."/>
        </authorList>
    </citation>
    <scope>NUCLEOTIDE SEQUENCE [LARGE SCALE GENOMIC DNA]</scope>
    <source>
        <strain evidence="8 9">USMAA1020</strain>
    </source>
</reference>
<feature type="binding site" evidence="7">
    <location>
        <position position="99"/>
    </location>
    <ligand>
        <name>a divalent metal cation</name>
        <dbReference type="ChEBI" id="CHEBI:60240"/>
    </ligand>
</feature>
<feature type="binding site" evidence="7">
    <location>
        <position position="178"/>
    </location>
    <ligand>
        <name>a divalent metal cation</name>
        <dbReference type="ChEBI" id="CHEBI:60240"/>
    </ligand>
</feature>
<dbReference type="PANTHER" id="PTHR10755">
    <property type="entry name" value="COPROPORPHYRINOGEN III OXIDASE, MITOCHONDRIAL"/>
    <property type="match status" value="1"/>
</dbReference>
<evidence type="ECO:0000256" key="2">
    <source>
        <dbReference type="ARBA" id="ARBA00010644"/>
    </source>
</evidence>
<keyword evidence="7" id="KW-0963">Cytoplasm</keyword>
<dbReference type="Pfam" id="PF01218">
    <property type="entry name" value="Coprogen_oxidas"/>
    <property type="match status" value="1"/>
</dbReference>
<keyword evidence="9" id="KW-1185">Reference proteome</keyword>
<dbReference type="HAMAP" id="MF_00333">
    <property type="entry name" value="Coprogen_oxidas"/>
    <property type="match status" value="1"/>
</dbReference>
<evidence type="ECO:0000256" key="1">
    <source>
        <dbReference type="ARBA" id="ARBA00005168"/>
    </source>
</evidence>
<evidence type="ECO:0000313" key="9">
    <source>
        <dbReference type="Proteomes" id="UP000177515"/>
    </source>
</evidence>
<feature type="binding site" evidence="7">
    <location>
        <position position="148"/>
    </location>
    <ligand>
        <name>a divalent metal cation</name>
        <dbReference type="ChEBI" id="CHEBI:60240"/>
    </ligand>
</feature>
<evidence type="ECO:0000256" key="5">
    <source>
        <dbReference type="ARBA" id="ARBA00023133"/>
    </source>
</evidence>
<comment type="similarity">
    <text evidence="2 7">Belongs to the aerobic coproporphyrinogen-III oxidase family.</text>
</comment>
<comment type="function">
    <text evidence="7">Involved in the heme biosynthesis. Catalyzes the aerobic oxidative decarboxylation of propionate groups of rings A and B of coproporphyrinogen-III to yield the vinyl groups in protoporphyrinogen-IX.</text>
</comment>
<keyword evidence="4 7" id="KW-0560">Oxidoreductase</keyword>
<keyword evidence="6 7" id="KW-0627">Porphyrin biosynthesis</keyword>
<evidence type="ECO:0000256" key="6">
    <source>
        <dbReference type="ARBA" id="ARBA00023244"/>
    </source>
</evidence>
<dbReference type="InterPro" id="IPR018375">
    <property type="entry name" value="Coprogen_oxidase_CS"/>
</dbReference>
<dbReference type="SUPFAM" id="SSF102886">
    <property type="entry name" value="Coproporphyrinogen III oxidase"/>
    <property type="match status" value="1"/>
</dbReference>
<comment type="cofactor">
    <cofactor evidence="7">
        <name>a divalent metal cation</name>
        <dbReference type="ChEBI" id="CHEBI:60240"/>
    </cofactor>
</comment>
<dbReference type="EMBL" id="CP017754">
    <property type="protein sequence ID" value="AOZ08020.1"/>
    <property type="molecule type" value="Genomic_DNA"/>
</dbReference>
<accession>A0ABN4TT30</accession>
<gene>
    <name evidence="7" type="primary">hemF</name>
    <name evidence="8" type="ORF">BKK80_06610</name>
</gene>
<dbReference type="PIRSF" id="PIRSF000166">
    <property type="entry name" value="Coproporphyri_ox"/>
    <property type="match status" value="1"/>
</dbReference>